<sequence length="233" mass="26520">MALPPRDQRHQYLIEYTDANIIDFKERLGRIYGREIHHVQVFNFKGLTDLMAKGLIARYLRLFALGRKCKAMNSGGQFVVHLAEHFRLLAKERLQGLTVIIQDFPMIDMAELVRLYICEEIDDTWACAASRPERQEVDAAGAPEVAEGAPNANEGDQAVPAPQPPIVRPARTMAQWLGSLEDDVHGLRGELGKQREVFNSIACDFSRFTTWTVTRLSRMMDQARFTYTSYADF</sequence>
<comment type="caution">
    <text evidence="1">The sequence shown here is derived from an EMBL/GenBank/DDBJ whole genome shotgun (WGS) entry which is preliminary data.</text>
</comment>
<proteinExistence type="predicted"/>
<organism evidence="1">
    <name type="scientific">Tanacetum cinerariifolium</name>
    <name type="common">Dalmatian daisy</name>
    <name type="synonym">Chrysanthemum cinerariifolium</name>
    <dbReference type="NCBI Taxonomy" id="118510"/>
    <lineage>
        <taxon>Eukaryota</taxon>
        <taxon>Viridiplantae</taxon>
        <taxon>Streptophyta</taxon>
        <taxon>Embryophyta</taxon>
        <taxon>Tracheophyta</taxon>
        <taxon>Spermatophyta</taxon>
        <taxon>Magnoliopsida</taxon>
        <taxon>eudicotyledons</taxon>
        <taxon>Gunneridae</taxon>
        <taxon>Pentapetalae</taxon>
        <taxon>asterids</taxon>
        <taxon>campanulids</taxon>
        <taxon>Asterales</taxon>
        <taxon>Asteraceae</taxon>
        <taxon>Asteroideae</taxon>
        <taxon>Anthemideae</taxon>
        <taxon>Anthemidinae</taxon>
        <taxon>Tanacetum</taxon>
    </lineage>
</organism>
<dbReference type="AlphaFoldDB" id="A0A699IKL9"/>
<reference evidence="1" key="1">
    <citation type="journal article" date="2019" name="Sci. Rep.">
        <title>Draft genome of Tanacetum cinerariifolium, the natural source of mosquito coil.</title>
        <authorList>
            <person name="Yamashiro T."/>
            <person name="Shiraishi A."/>
            <person name="Satake H."/>
            <person name="Nakayama K."/>
        </authorList>
    </citation>
    <scope>NUCLEOTIDE SEQUENCE</scope>
</reference>
<dbReference type="EMBL" id="BKCJ010313734">
    <property type="protein sequence ID" value="GEZ71457.1"/>
    <property type="molecule type" value="Genomic_DNA"/>
</dbReference>
<accession>A0A699IKL9</accession>
<gene>
    <name evidence="1" type="ORF">Tci_543430</name>
</gene>
<evidence type="ECO:0000313" key="1">
    <source>
        <dbReference type="EMBL" id="GEZ71457.1"/>
    </source>
</evidence>
<name>A0A699IKL9_TANCI</name>
<protein>
    <submittedName>
        <fullName evidence="1">Uncharacterized protein</fullName>
    </submittedName>
</protein>